<protein>
    <submittedName>
        <fullName evidence="4">O-methyltransferase</fullName>
    </submittedName>
</protein>
<dbReference type="OrthoDB" id="9799672at2"/>
<dbReference type="PROSITE" id="PS51682">
    <property type="entry name" value="SAM_OMT_I"/>
    <property type="match status" value="1"/>
</dbReference>
<evidence type="ECO:0000313" key="4">
    <source>
        <dbReference type="EMBL" id="OWK43726.1"/>
    </source>
</evidence>
<dbReference type="EMBL" id="NIDE01000004">
    <property type="protein sequence ID" value="OWK43726.1"/>
    <property type="molecule type" value="Genomic_DNA"/>
</dbReference>
<evidence type="ECO:0000256" key="3">
    <source>
        <dbReference type="ARBA" id="ARBA00022691"/>
    </source>
</evidence>
<keyword evidence="2 4" id="KW-0808">Transferase</keyword>
<dbReference type="InterPro" id="IPR029063">
    <property type="entry name" value="SAM-dependent_MTases_sf"/>
</dbReference>
<accession>A0A225E123</accession>
<dbReference type="CDD" id="cd02440">
    <property type="entry name" value="AdoMet_MTases"/>
    <property type="match status" value="1"/>
</dbReference>
<keyword evidence="1 4" id="KW-0489">Methyltransferase</keyword>
<dbReference type="InterPro" id="IPR002935">
    <property type="entry name" value="SAM_O-MeTrfase"/>
</dbReference>
<dbReference type="Proteomes" id="UP000214646">
    <property type="component" value="Unassembled WGS sequence"/>
</dbReference>
<dbReference type="PANTHER" id="PTHR43167:SF1">
    <property type="entry name" value="PUTATIVE (AFU_ORTHOLOGUE AFUA_6G01830)-RELATED"/>
    <property type="match status" value="1"/>
</dbReference>
<sequence>MLSTLQSEPVRLLLDRLFRAADENDPGVFARVSNNFDRLKGTGVDSQVADVLKDAYMPVSPDAGRFLYQLARARPDQLVVEFGMSFGLSTIHLAAGVRDAGRGRVVTTEMEPAKVRQATEHLREAGLLDRVEILAGDARETLAGLTGEIDLVLLDGWKDLYLPVLKLLEPRLRTGAFVVADDLDVMPVALRPYLEYVRDPANGYVSVEIPLGDRLEFSQWIK</sequence>
<comment type="caution">
    <text evidence="4">The sequence shown here is derived from an EMBL/GenBank/DDBJ whole genome shotgun (WGS) entry which is preliminary data.</text>
</comment>
<reference evidence="5" key="1">
    <citation type="submission" date="2017-06" db="EMBL/GenBank/DDBJ databases">
        <title>Genome analysis of Fimbriiglobus ruber SP5, the first member of the order Planctomycetales with confirmed chitinolytic capability.</title>
        <authorList>
            <person name="Ravin N.V."/>
            <person name="Rakitin A.L."/>
            <person name="Ivanova A.A."/>
            <person name="Beletsky A.V."/>
            <person name="Kulichevskaya I.S."/>
            <person name="Mardanov A.V."/>
            <person name="Dedysh S.N."/>
        </authorList>
    </citation>
    <scope>NUCLEOTIDE SEQUENCE [LARGE SCALE GENOMIC DNA]</scope>
    <source>
        <strain evidence="5">SP5</strain>
    </source>
</reference>
<proteinExistence type="predicted"/>
<dbReference type="Pfam" id="PF13578">
    <property type="entry name" value="Methyltransf_24"/>
    <property type="match status" value="1"/>
</dbReference>
<evidence type="ECO:0000256" key="1">
    <source>
        <dbReference type="ARBA" id="ARBA00022603"/>
    </source>
</evidence>
<dbReference type="Gene3D" id="3.40.50.150">
    <property type="entry name" value="Vaccinia Virus protein VP39"/>
    <property type="match status" value="1"/>
</dbReference>
<evidence type="ECO:0000313" key="5">
    <source>
        <dbReference type="Proteomes" id="UP000214646"/>
    </source>
</evidence>
<organism evidence="4 5">
    <name type="scientific">Fimbriiglobus ruber</name>
    <dbReference type="NCBI Taxonomy" id="1908690"/>
    <lineage>
        <taxon>Bacteria</taxon>
        <taxon>Pseudomonadati</taxon>
        <taxon>Planctomycetota</taxon>
        <taxon>Planctomycetia</taxon>
        <taxon>Gemmatales</taxon>
        <taxon>Gemmataceae</taxon>
        <taxon>Fimbriiglobus</taxon>
    </lineage>
</organism>
<gene>
    <name evidence="4" type="ORF">FRUB_03325</name>
</gene>
<dbReference type="GO" id="GO:0032259">
    <property type="term" value="P:methylation"/>
    <property type="evidence" value="ECO:0007669"/>
    <property type="project" value="UniProtKB-KW"/>
</dbReference>
<dbReference type="PANTHER" id="PTHR43167">
    <property type="entry name" value="PUTATIVE (AFU_ORTHOLOGUE AFUA_6G01830)-RELATED"/>
    <property type="match status" value="1"/>
</dbReference>
<dbReference type="AlphaFoldDB" id="A0A225E123"/>
<name>A0A225E123_9BACT</name>
<evidence type="ECO:0000256" key="2">
    <source>
        <dbReference type="ARBA" id="ARBA00022679"/>
    </source>
</evidence>
<dbReference type="RefSeq" id="WP_088254539.1">
    <property type="nucleotide sequence ID" value="NZ_NIDE01000004.1"/>
</dbReference>
<dbReference type="SUPFAM" id="SSF53335">
    <property type="entry name" value="S-adenosyl-L-methionine-dependent methyltransferases"/>
    <property type="match status" value="1"/>
</dbReference>
<dbReference type="GO" id="GO:0008171">
    <property type="term" value="F:O-methyltransferase activity"/>
    <property type="evidence" value="ECO:0007669"/>
    <property type="project" value="InterPro"/>
</dbReference>
<keyword evidence="3" id="KW-0949">S-adenosyl-L-methionine</keyword>
<keyword evidence="5" id="KW-1185">Reference proteome</keyword>